<dbReference type="PaxDb" id="55529-EKX31489"/>
<dbReference type="KEGG" id="gtt:GUITHDRAFT_156570"/>
<dbReference type="HOGENOM" id="CLU_188724_0_0_1"/>
<name>L1I6H9_GUITC</name>
<organism evidence="1">
    <name type="scientific">Guillardia theta (strain CCMP2712)</name>
    <name type="common">Cryptophyte</name>
    <dbReference type="NCBI Taxonomy" id="905079"/>
    <lineage>
        <taxon>Eukaryota</taxon>
        <taxon>Cryptophyceae</taxon>
        <taxon>Pyrenomonadales</taxon>
        <taxon>Geminigeraceae</taxon>
        <taxon>Guillardia</taxon>
    </lineage>
</organism>
<evidence type="ECO:0000313" key="1">
    <source>
        <dbReference type="EMBL" id="EKX31489.1"/>
    </source>
</evidence>
<gene>
    <name evidence="1" type="ORF">GUITHDRAFT_156570</name>
</gene>
<reference evidence="1 3" key="1">
    <citation type="journal article" date="2012" name="Nature">
        <title>Algal genomes reveal evolutionary mosaicism and the fate of nucleomorphs.</title>
        <authorList>
            <consortium name="DOE Joint Genome Institute"/>
            <person name="Curtis B.A."/>
            <person name="Tanifuji G."/>
            <person name="Burki F."/>
            <person name="Gruber A."/>
            <person name="Irimia M."/>
            <person name="Maruyama S."/>
            <person name="Arias M.C."/>
            <person name="Ball S.G."/>
            <person name="Gile G.H."/>
            <person name="Hirakawa Y."/>
            <person name="Hopkins J.F."/>
            <person name="Kuo A."/>
            <person name="Rensing S.A."/>
            <person name="Schmutz J."/>
            <person name="Symeonidi A."/>
            <person name="Elias M."/>
            <person name="Eveleigh R.J."/>
            <person name="Herman E.K."/>
            <person name="Klute M.J."/>
            <person name="Nakayama T."/>
            <person name="Obornik M."/>
            <person name="Reyes-Prieto A."/>
            <person name="Armbrust E.V."/>
            <person name="Aves S.J."/>
            <person name="Beiko R.G."/>
            <person name="Coutinho P."/>
            <person name="Dacks J.B."/>
            <person name="Durnford D.G."/>
            <person name="Fast N.M."/>
            <person name="Green B.R."/>
            <person name="Grisdale C.J."/>
            <person name="Hempel F."/>
            <person name="Henrissat B."/>
            <person name="Hoppner M.P."/>
            <person name="Ishida K."/>
            <person name="Kim E."/>
            <person name="Koreny L."/>
            <person name="Kroth P.G."/>
            <person name="Liu Y."/>
            <person name="Malik S.B."/>
            <person name="Maier U.G."/>
            <person name="McRose D."/>
            <person name="Mock T."/>
            <person name="Neilson J.A."/>
            <person name="Onodera N.T."/>
            <person name="Poole A.M."/>
            <person name="Pritham E.J."/>
            <person name="Richards T.A."/>
            <person name="Rocap G."/>
            <person name="Roy S.W."/>
            <person name="Sarai C."/>
            <person name="Schaack S."/>
            <person name="Shirato S."/>
            <person name="Slamovits C.H."/>
            <person name="Spencer D.F."/>
            <person name="Suzuki S."/>
            <person name="Worden A.Z."/>
            <person name="Zauner S."/>
            <person name="Barry K."/>
            <person name="Bell C."/>
            <person name="Bharti A.K."/>
            <person name="Crow J.A."/>
            <person name="Grimwood J."/>
            <person name="Kramer R."/>
            <person name="Lindquist E."/>
            <person name="Lucas S."/>
            <person name="Salamov A."/>
            <person name="McFadden G.I."/>
            <person name="Lane C.E."/>
            <person name="Keeling P.J."/>
            <person name="Gray M.W."/>
            <person name="Grigoriev I.V."/>
            <person name="Archibald J.M."/>
        </authorList>
    </citation>
    <scope>NUCLEOTIDE SEQUENCE</scope>
    <source>
        <strain evidence="1 3">CCMP2712</strain>
    </source>
</reference>
<dbReference type="GeneID" id="17288208"/>
<evidence type="ECO:0000313" key="2">
    <source>
        <dbReference type="EnsemblProtists" id="EKX31489"/>
    </source>
</evidence>
<reference evidence="3" key="2">
    <citation type="submission" date="2012-11" db="EMBL/GenBank/DDBJ databases">
        <authorList>
            <person name="Kuo A."/>
            <person name="Curtis B.A."/>
            <person name="Tanifuji G."/>
            <person name="Burki F."/>
            <person name="Gruber A."/>
            <person name="Irimia M."/>
            <person name="Maruyama S."/>
            <person name="Arias M.C."/>
            <person name="Ball S.G."/>
            <person name="Gile G.H."/>
            <person name="Hirakawa Y."/>
            <person name="Hopkins J.F."/>
            <person name="Rensing S.A."/>
            <person name="Schmutz J."/>
            <person name="Symeonidi A."/>
            <person name="Elias M."/>
            <person name="Eveleigh R.J."/>
            <person name="Herman E.K."/>
            <person name="Klute M.J."/>
            <person name="Nakayama T."/>
            <person name="Obornik M."/>
            <person name="Reyes-Prieto A."/>
            <person name="Armbrust E.V."/>
            <person name="Aves S.J."/>
            <person name="Beiko R.G."/>
            <person name="Coutinho P."/>
            <person name="Dacks J.B."/>
            <person name="Durnford D.G."/>
            <person name="Fast N.M."/>
            <person name="Green B.R."/>
            <person name="Grisdale C."/>
            <person name="Hempe F."/>
            <person name="Henrissat B."/>
            <person name="Hoppner M.P."/>
            <person name="Ishida K.-I."/>
            <person name="Kim E."/>
            <person name="Koreny L."/>
            <person name="Kroth P.G."/>
            <person name="Liu Y."/>
            <person name="Malik S.-B."/>
            <person name="Maier U.G."/>
            <person name="McRose D."/>
            <person name="Mock T."/>
            <person name="Neilson J.A."/>
            <person name="Onodera N.T."/>
            <person name="Poole A.M."/>
            <person name="Pritham E.J."/>
            <person name="Richards T.A."/>
            <person name="Rocap G."/>
            <person name="Roy S.W."/>
            <person name="Sarai C."/>
            <person name="Schaack S."/>
            <person name="Shirato S."/>
            <person name="Slamovits C.H."/>
            <person name="Spencer D.F."/>
            <person name="Suzuki S."/>
            <person name="Worden A.Z."/>
            <person name="Zauner S."/>
            <person name="Barry K."/>
            <person name="Bell C."/>
            <person name="Bharti A.K."/>
            <person name="Crow J.A."/>
            <person name="Grimwood J."/>
            <person name="Kramer R."/>
            <person name="Lindquist E."/>
            <person name="Lucas S."/>
            <person name="Salamov A."/>
            <person name="McFadden G.I."/>
            <person name="Lane C.E."/>
            <person name="Keeling P.J."/>
            <person name="Gray M.W."/>
            <person name="Grigoriev I.V."/>
            <person name="Archibald J.M."/>
        </authorList>
    </citation>
    <scope>NUCLEOTIDE SEQUENCE</scope>
    <source>
        <strain evidence="3">CCMP2712</strain>
    </source>
</reference>
<protein>
    <submittedName>
        <fullName evidence="1 2">Uncharacterized protein</fullName>
    </submittedName>
</protein>
<sequence>MLACHALCASVRDSATLFPCRQSPKLYAPCVIDGDPSSSLRQGDLTDPAAVASRLYLPSFLRFREGGVSGDVTEETLMENVKESDESEGG</sequence>
<keyword evidence="3" id="KW-1185">Reference proteome</keyword>
<dbReference type="RefSeq" id="XP_005818469.1">
    <property type="nucleotide sequence ID" value="XM_005818412.1"/>
</dbReference>
<dbReference type="AlphaFoldDB" id="L1I6H9"/>
<dbReference type="Proteomes" id="UP000011087">
    <property type="component" value="Unassembled WGS sequence"/>
</dbReference>
<dbReference type="EnsemblProtists" id="EKX31489">
    <property type="protein sequence ID" value="EKX31489"/>
    <property type="gene ID" value="GUITHDRAFT_156570"/>
</dbReference>
<proteinExistence type="predicted"/>
<evidence type="ECO:0000313" key="3">
    <source>
        <dbReference type="Proteomes" id="UP000011087"/>
    </source>
</evidence>
<accession>L1I6H9</accession>
<reference evidence="2" key="3">
    <citation type="submission" date="2016-03" db="UniProtKB">
        <authorList>
            <consortium name="EnsemblProtists"/>
        </authorList>
    </citation>
    <scope>IDENTIFICATION</scope>
</reference>
<dbReference type="EMBL" id="JH993273">
    <property type="protein sequence ID" value="EKX31489.1"/>
    <property type="molecule type" value="Genomic_DNA"/>
</dbReference>